<evidence type="ECO:0000259" key="8">
    <source>
        <dbReference type="PROSITE" id="PS52048"/>
    </source>
</evidence>
<dbReference type="Gene3D" id="3.40.532.10">
    <property type="entry name" value="Peptidase C12, ubiquitin carboxyl-terminal hydrolase"/>
    <property type="match status" value="1"/>
</dbReference>
<keyword evidence="5 7" id="KW-0788">Thiol protease</keyword>
<gene>
    <name evidence="9" type="ORF">BcDW1_2643</name>
</gene>
<keyword evidence="3 7" id="KW-0833">Ubl conjugation pathway</keyword>
<comment type="caution">
    <text evidence="6">Lacks conserved residue(s) required for the propagation of feature annotation.</text>
</comment>
<dbReference type="PRINTS" id="PR00707">
    <property type="entry name" value="UBCTHYDRLASE"/>
</dbReference>
<name>M7TYI4_BOTF1</name>
<evidence type="ECO:0000313" key="9">
    <source>
        <dbReference type="EMBL" id="EMR88696.1"/>
    </source>
</evidence>
<organism evidence="9 10">
    <name type="scientific">Botryotinia fuckeliana (strain BcDW1)</name>
    <name type="common">Noble rot fungus</name>
    <name type="synonym">Botrytis cinerea</name>
    <dbReference type="NCBI Taxonomy" id="1290391"/>
    <lineage>
        <taxon>Eukaryota</taxon>
        <taxon>Fungi</taxon>
        <taxon>Dikarya</taxon>
        <taxon>Ascomycota</taxon>
        <taxon>Pezizomycotina</taxon>
        <taxon>Leotiomycetes</taxon>
        <taxon>Helotiales</taxon>
        <taxon>Sclerotiniaceae</taxon>
        <taxon>Botrytis</taxon>
    </lineage>
</organism>
<evidence type="ECO:0000313" key="10">
    <source>
        <dbReference type="Proteomes" id="UP000012045"/>
    </source>
</evidence>
<dbReference type="Proteomes" id="UP000012045">
    <property type="component" value="Unassembled WGS sequence"/>
</dbReference>
<protein>
    <recommendedName>
        <fullName evidence="7">Ubiquitin carboxyl-terminal hydrolase</fullName>
        <ecNumber evidence="7">3.4.19.12</ecNumber>
    </recommendedName>
</protein>
<dbReference type="InterPro" id="IPR001578">
    <property type="entry name" value="Peptidase_C12_UCH"/>
</dbReference>
<evidence type="ECO:0000256" key="4">
    <source>
        <dbReference type="ARBA" id="ARBA00022801"/>
    </source>
</evidence>
<accession>M7TYI4</accession>
<evidence type="ECO:0000256" key="2">
    <source>
        <dbReference type="ARBA" id="ARBA00022670"/>
    </source>
</evidence>
<dbReference type="GO" id="GO:0005737">
    <property type="term" value="C:cytoplasm"/>
    <property type="evidence" value="ECO:0007669"/>
    <property type="project" value="TreeGrafter"/>
</dbReference>
<dbReference type="OrthoDB" id="427186at2759"/>
<evidence type="ECO:0000256" key="6">
    <source>
        <dbReference type="PROSITE-ProRule" id="PRU01393"/>
    </source>
</evidence>
<proteinExistence type="inferred from homology"/>
<dbReference type="InterPro" id="IPR038765">
    <property type="entry name" value="Papain-like_cys_pep_sf"/>
</dbReference>
<evidence type="ECO:0000256" key="5">
    <source>
        <dbReference type="ARBA" id="ARBA00022807"/>
    </source>
</evidence>
<feature type="domain" description="UCH catalytic" evidence="8">
    <location>
        <begin position="138"/>
        <end position="371"/>
    </location>
</feature>
<keyword evidence="4 7" id="KW-0378">Hydrolase</keyword>
<keyword evidence="2 7" id="KW-0645">Protease</keyword>
<dbReference type="InterPro" id="IPR036959">
    <property type="entry name" value="Peptidase_C12_UCH_sf"/>
</dbReference>
<evidence type="ECO:0000256" key="7">
    <source>
        <dbReference type="RuleBase" id="RU361215"/>
    </source>
</evidence>
<reference evidence="10" key="1">
    <citation type="journal article" date="2013" name="Genome Announc.">
        <title>Draft genome sequence of Botrytis cinerea BcDW1, inoculum for noble rot of grape berries.</title>
        <authorList>
            <person name="Blanco-Ulate B."/>
            <person name="Allen G."/>
            <person name="Powell A.L."/>
            <person name="Cantu D."/>
        </authorList>
    </citation>
    <scope>NUCLEOTIDE SEQUENCE [LARGE SCALE GENOMIC DNA]</scope>
    <source>
        <strain evidence="10">BcDW1</strain>
    </source>
</reference>
<comment type="catalytic activity">
    <reaction evidence="1 7">
        <text>Thiol-dependent hydrolysis of ester, thioester, amide, peptide and isopeptide bonds formed by the C-terminal Gly of ubiquitin (a 76-residue protein attached to proteins as an intracellular targeting signal).</text>
        <dbReference type="EC" id="3.4.19.12"/>
    </reaction>
</comment>
<sequence>MTFNPNGDAIETVFYLNDTSSMYLPALQKMGFHDPKNEVVDSKMELEFESCPKETLISSDSDPEAFSTETWVSPDSKLGSFSTALLMSPDTRNVYSGTSLNLTSHTISRPSGASMINNILTFTKLGMLYSHSFLLEYADNQSENKSEVMNALASKLGLSSALKFYDVCSLTEADSLKHIPRPVYALLFSIPFTSTWETITRAKEMAKPPYKGSGPDEPAIWFKKAINGACGSMGLLHCLLNGPAHEYILPNTILSRLYERSIPLGPDERATMLYNDQKFEDAHQAIAALVDKSSSAENIGKPRRHFVAFIRGEDGSLWEMDGSRGGPIRREPTLEEHEDLLTDDILKFCMAGFVDTNSDEVSMCSCIALAKDPTEAVTLPLNSLSRGHLVNGRSEGVQPRTFWDPAWYGQDHWPPPSK</sequence>
<dbReference type="PROSITE" id="PS52048">
    <property type="entry name" value="UCH_DOMAIN"/>
    <property type="match status" value="1"/>
</dbReference>
<dbReference type="EMBL" id="KB707776">
    <property type="protein sequence ID" value="EMR88696.1"/>
    <property type="molecule type" value="Genomic_DNA"/>
</dbReference>
<dbReference type="PANTHER" id="PTHR10589:SF41">
    <property type="entry name" value="UBIQUITIN CARBOXYL-TERMINAL HYDROLASE"/>
    <property type="match status" value="1"/>
</dbReference>
<dbReference type="Pfam" id="PF01088">
    <property type="entry name" value="Peptidase_C12"/>
    <property type="match status" value="1"/>
</dbReference>
<dbReference type="GO" id="GO:0004843">
    <property type="term" value="F:cysteine-type deubiquitinase activity"/>
    <property type="evidence" value="ECO:0007669"/>
    <property type="project" value="UniProtKB-EC"/>
</dbReference>
<evidence type="ECO:0000256" key="3">
    <source>
        <dbReference type="ARBA" id="ARBA00022786"/>
    </source>
</evidence>
<dbReference type="GO" id="GO:0006511">
    <property type="term" value="P:ubiquitin-dependent protein catabolic process"/>
    <property type="evidence" value="ECO:0007669"/>
    <property type="project" value="UniProtKB-UniRule"/>
</dbReference>
<dbReference type="AlphaFoldDB" id="M7TYI4"/>
<dbReference type="PANTHER" id="PTHR10589">
    <property type="entry name" value="UBIQUITIN CARBOXYL-TERMINAL HYDROLASE"/>
    <property type="match status" value="1"/>
</dbReference>
<dbReference type="SUPFAM" id="SSF54001">
    <property type="entry name" value="Cysteine proteinases"/>
    <property type="match status" value="1"/>
</dbReference>
<evidence type="ECO:0000256" key="1">
    <source>
        <dbReference type="ARBA" id="ARBA00000707"/>
    </source>
</evidence>
<dbReference type="GO" id="GO:0016579">
    <property type="term" value="P:protein deubiquitination"/>
    <property type="evidence" value="ECO:0007669"/>
    <property type="project" value="TreeGrafter"/>
</dbReference>
<dbReference type="HOGENOM" id="CLU_054406_0_1_1"/>
<dbReference type="STRING" id="1290391.M7TYI4"/>
<comment type="similarity">
    <text evidence="6 7">Belongs to the peptidase C12 family.</text>
</comment>
<dbReference type="EC" id="3.4.19.12" evidence="7"/>